<evidence type="ECO:0000256" key="3">
    <source>
        <dbReference type="ARBA" id="ARBA00022777"/>
    </source>
</evidence>
<dbReference type="Gene3D" id="2.60.200.30">
    <property type="entry name" value="Probable inorganic polyphosphate/atp-NAD kinase, domain 2"/>
    <property type="match status" value="1"/>
</dbReference>
<comment type="catalytic activity">
    <reaction evidence="7 8">
        <text>NAD(+) + ATP = ADP + NADP(+) + H(+)</text>
        <dbReference type="Rhea" id="RHEA:18629"/>
        <dbReference type="ChEBI" id="CHEBI:15378"/>
        <dbReference type="ChEBI" id="CHEBI:30616"/>
        <dbReference type="ChEBI" id="CHEBI:57540"/>
        <dbReference type="ChEBI" id="CHEBI:58349"/>
        <dbReference type="ChEBI" id="CHEBI:456216"/>
        <dbReference type="EC" id="2.7.1.23"/>
    </reaction>
</comment>
<dbReference type="EMBL" id="JQCN01000067">
    <property type="protein sequence ID" value="KRN96302.1"/>
    <property type="molecule type" value="Genomic_DNA"/>
</dbReference>
<dbReference type="RefSeq" id="WP_017867353.1">
    <property type="nucleotide sequence ID" value="NZ_BJYB01000014.1"/>
</dbReference>
<dbReference type="InterPro" id="IPR017437">
    <property type="entry name" value="ATP-NAD_kinase_PpnK-typ_C"/>
</dbReference>
<evidence type="ECO:0000256" key="1">
    <source>
        <dbReference type="ARBA" id="ARBA00022679"/>
    </source>
</evidence>
<dbReference type="AlphaFoldDB" id="A0A0R2L3U4"/>
<dbReference type="GO" id="GO:0005524">
    <property type="term" value="F:ATP binding"/>
    <property type="evidence" value="ECO:0007669"/>
    <property type="project" value="UniProtKB-KW"/>
</dbReference>
<dbReference type="InterPro" id="IPR017438">
    <property type="entry name" value="ATP-NAD_kinase_N"/>
</dbReference>
<keyword evidence="8" id="KW-0963">Cytoplasm</keyword>
<evidence type="ECO:0000313" key="10">
    <source>
        <dbReference type="Proteomes" id="UP000051886"/>
    </source>
</evidence>
<evidence type="ECO:0000256" key="5">
    <source>
        <dbReference type="ARBA" id="ARBA00022857"/>
    </source>
</evidence>
<keyword evidence="2 8" id="KW-0547">Nucleotide-binding</keyword>
<keyword evidence="6 8" id="KW-0520">NAD</keyword>
<dbReference type="Gene3D" id="3.40.50.10330">
    <property type="entry name" value="Probable inorganic polyphosphate/atp-NAD kinase, domain 1"/>
    <property type="match status" value="1"/>
</dbReference>
<evidence type="ECO:0000256" key="2">
    <source>
        <dbReference type="ARBA" id="ARBA00022741"/>
    </source>
</evidence>
<feature type="binding site" evidence="8">
    <location>
        <position position="148"/>
    </location>
    <ligand>
        <name>NAD(+)</name>
        <dbReference type="ChEBI" id="CHEBI:57540"/>
    </ligand>
</feature>
<dbReference type="GO" id="GO:0006741">
    <property type="term" value="P:NADP+ biosynthetic process"/>
    <property type="evidence" value="ECO:0007669"/>
    <property type="project" value="UniProtKB-UniRule"/>
</dbReference>
<comment type="function">
    <text evidence="8">Involved in the regulation of the intracellular balance of NAD and NADP, and is a key enzyme in the biosynthesis of NADP. Catalyzes specifically the phosphorylation on 2'-hydroxyl of the adenosine moiety of NAD to yield NADP.</text>
</comment>
<dbReference type="OrthoDB" id="9774737at2"/>
<accession>A0A0R2L3U4</accession>
<dbReference type="GO" id="GO:0003951">
    <property type="term" value="F:NAD+ kinase activity"/>
    <property type="evidence" value="ECO:0007669"/>
    <property type="project" value="UniProtKB-UniRule"/>
</dbReference>
<dbReference type="STRING" id="449659.IV66_GL000796"/>
<evidence type="ECO:0000256" key="8">
    <source>
        <dbReference type="HAMAP-Rule" id="MF_00361"/>
    </source>
</evidence>
<comment type="similarity">
    <text evidence="8">Belongs to the NAD kinase family.</text>
</comment>
<feature type="active site" description="Proton acceptor" evidence="8">
    <location>
        <position position="45"/>
    </location>
</feature>
<dbReference type="InterPro" id="IPR002504">
    <property type="entry name" value="NADK"/>
</dbReference>
<organism evidence="9 10">
    <name type="scientific">Ligilactobacillus pobuzihii</name>
    <dbReference type="NCBI Taxonomy" id="449659"/>
    <lineage>
        <taxon>Bacteria</taxon>
        <taxon>Bacillati</taxon>
        <taxon>Bacillota</taxon>
        <taxon>Bacilli</taxon>
        <taxon>Lactobacillales</taxon>
        <taxon>Lactobacillaceae</taxon>
        <taxon>Ligilactobacillus</taxon>
    </lineage>
</organism>
<dbReference type="EC" id="2.7.1.23" evidence="8"/>
<dbReference type="HAMAP" id="MF_00361">
    <property type="entry name" value="NAD_kinase"/>
    <property type="match status" value="1"/>
</dbReference>
<protein>
    <recommendedName>
        <fullName evidence="8">NAD kinase</fullName>
        <ecNumber evidence="8">2.7.1.23</ecNumber>
    </recommendedName>
    <alternativeName>
        <fullName evidence="8">ATP-dependent NAD kinase</fullName>
    </alternativeName>
</protein>
<evidence type="ECO:0000256" key="4">
    <source>
        <dbReference type="ARBA" id="ARBA00022840"/>
    </source>
</evidence>
<feature type="binding site" evidence="8">
    <location>
        <begin position="161"/>
        <end position="166"/>
    </location>
    <ligand>
        <name>NAD(+)</name>
        <dbReference type="ChEBI" id="CHEBI:57540"/>
    </ligand>
</feature>
<dbReference type="NCBIfam" id="NF003424">
    <property type="entry name" value="PRK04885.1"/>
    <property type="match status" value="1"/>
</dbReference>
<keyword evidence="5 8" id="KW-0521">NADP</keyword>
<dbReference type="Pfam" id="PF01513">
    <property type="entry name" value="NAD_kinase"/>
    <property type="match status" value="1"/>
</dbReference>
<dbReference type="SUPFAM" id="SSF111331">
    <property type="entry name" value="NAD kinase/diacylglycerol kinase-like"/>
    <property type="match status" value="1"/>
</dbReference>
<feature type="binding site" evidence="8">
    <location>
        <begin position="45"/>
        <end position="46"/>
    </location>
    <ligand>
        <name>NAD(+)</name>
        <dbReference type="ChEBI" id="CHEBI:57540"/>
    </ligand>
</feature>
<dbReference type="InterPro" id="IPR016064">
    <property type="entry name" value="NAD/diacylglycerol_kinase_sf"/>
</dbReference>
<dbReference type="Proteomes" id="UP000051886">
    <property type="component" value="Unassembled WGS sequence"/>
</dbReference>
<dbReference type="Pfam" id="PF20143">
    <property type="entry name" value="NAD_kinase_C"/>
    <property type="match status" value="1"/>
</dbReference>
<proteinExistence type="inferred from homology"/>
<comment type="cofactor">
    <cofactor evidence="8">
        <name>a divalent metal cation</name>
        <dbReference type="ChEBI" id="CHEBI:60240"/>
    </cofactor>
</comment>
<evidence type="ECO:0000256" key="7">
    <source>
        <dbReference type="ARBA" id="ARBA00047925"/>
    </source>
</evidence>
<evidence type="ECO:0000256" key="6">
    <source>
        <dbReference type="ARBA" id="ARBA00023027"/>
    </source>
</evidence>
<keyword evidence="10" id="KW-1185">Reference proteome</keyword>
<comment type="caution">
    <text evidence="9">The sequence shown here is derived from an EMBL/GenBank/DDBJ whole genome shotgun (WGS) entry which is preliminary data.</text>
</comment>
<sequence length="271" mass="30710">MKIEIFANDSEKSLSIKQQLLKKLADRHFTFDSKNPEIVITVGGDGTLLSAFHQYQDQLDHIRFVGVHTGHLGFYTDWREDEIDDLVVSLQSDNRQSVSYPLLDVNVKTRKNGDFYQFLALNESSLRRVGPTMTSDVYIGGDLFERFRGDGLCVATPTGSTGYSKSLGGAVVHPDMPVLQLTEIGSINNRVFRTISSPLIISPNDWVTIRPVDSICDEDFLLTVDSRYYHTTDIAQVTYKVSKKKVNFAKYRHNGFWNRVKDSFIGDENEI</sequence>
<keyword evidence="4 8" id="KW-0067">ATP-binding</keyword>
<dbReference type="PANTHER" id="PTHR20275:SF0">
    <property type="entry name" value="NAD KINASE"/>
    <property type="match status" value="1"/>
</dbReference>
<gene>
    <name evidence="8" type="primary">nadK</name>
    <name evidence="9" type="ORF">IV66_GL000796</name>
</gene>
<dbReference type="PANTHER" id="PTHR20275">
    <property type="entry name" value="NAD KINASE"/>
    <property type="match status" value="1"/>
</dbReference>
<dbReference type="PATRIC" id="fig|449659.4.peg.802"/>
<dbReference type="GO" id="GO:0005737">
    <property type="term" value="C:cytoplasm"/>
    <property type="evidence" value="ECO:0007669"/>
    <property type="project" value="UniProtKB-SubCell"/>
</dbReference>
<dbReference type="GO" id="GO:0019674">
    <property type="term" value="P:NAD+ metabolic process"/>
    <property type="evidence" value="ECO:0007669"/>
    <property type="project" value="InterPro"/>
</dbReference>
<feature type="binding site" evidence="8">
    <location>
        <begin position="122"/>
        <end position="123"/>
    </location>
    <ligand>
        <name>NAD(+)</name>
        <dbReference type="ChEBI" id="CHEBI:57540"/>
    </ligand>
</feature>
<dbReference type="GO" id="GO:0051287">
    <property type="term" value="F:NAD binding"/>
    <property type="evidence" value="ECO:0007669"/>
    <property type="project" value="UniProtKB-ARBA"/>
</dbReference>
<comment type="subcellular location">
    <subcellularLocation>
        <location evidence="8">Cytoplasm</location>
    </subcellularLocation>
</comment>
<dbReference type="GO" id="GO:0046872">
    <property type="term" value="F:metal ion binding"/>
    <property type="evidence" value="ECO:0007669"/>
    <property type="project" value="UniProtKB-UniRule"/>
</dbReference>
<feature type="binding site" evidence="8">
    <location>
        <position position="150"/>
    </location>
    <ligand>
        <name>NAD(+)</name>
        <dbReference type="ChEBI" id="CHEBI:57540"/>
    </ligand>
</feature>
<keyword evidence="1 8" id="KW-0808">Transferase</keyword>
<evidence type="ECO:0000313" key="9">
    <source>
        <dbReference type="EMBL" id="KRN96302.1"/>
    </source>
</evidence>
<name>A0A0R2L3U4_9LACO</name>
<reference evidence="9 10" key="1">
    <citation type="journal article" date="2015" name="Genome Announc.">
        <title>Expanding the biotechnology potential of lactobacilli through comparative genomics of 213 strains and associated genera.</title>
        <authorList>
            <person name="Sun Z."/>
            <person name="Harris H.M."/>
            <person name="McCann A."/>
            <person name="Guo C."/>
            <person name="Argimon S."/>
            <person name="Zhang W."/>
            <person name="Yang X."/>
            <person name="Jeffery I.B."/>
            <person name="Cooney J.C."/>
            <person name="Kagawa T.F."/>
            <person name="Liu W."/>
            <person name="Song Y."/>
            <person name="Salvetti E."/>
            <person name="Wrobel A."/>
            <person name="Rasinkangas P."/>
            <person name="Parkhill J."/>
            <person name="Rea M.C."/>
            <person name="O'Sullivan O."/>
            <person name="Ritari J."/>
            <person name="Douillard F.P."/>
            <person name="Paul Ross R."/>
            <person name="Yang R."/>
            <person name="Briner A.E."/>
            <person name="Felis G.E."/>
            <person name="de Vos W.M."/>
            <person name="Barrangou R."/>
            <person name="Klaenhammer T.R."/>
            <person name="Caufield P.W."/>
            <person name="Cui Y."/>
            <person name="Zhang H."/>
            <person name="O'Toole P.W."/>
        </authorList>
    </citation>
    <scope>NUCLEOTIDE SEQUENCE [LARGE SCALE GENOMIC DNA]</scope>
    <source>
        <strain evidence="9 10">NBRC 103219</strain>
    </source>
</reference>
<keyword evidence="3 8" id="KW-0418">Kinase</keyword>
<comment type="caution">
    <text evidence="8">Lacks conserved residue(s) required for the propagation of feature annotation.</text>
</comment>